<dbReference type="EMBL" id="OX459122">
    <property type="protein sequence ID" value="CAI9106461.1"/>
    <property type="molecule type" value="Genomic_DNA"/>
</dbReference>
<keyword evidence="3" id="KW-1185">Reference proteome</keyword>
<sequence>MSLPQSSATTHSAGQSSIPIQTFASGGSFLPMNMLPNISAVDSYSTVTTDQPTGIQQQSSQQQSNVGSGLFGERSSYLGSYRSQGLQTPAFQSLLFQAPWPVTPGMQQVGNATNNTVARNAQEANQFQLQNAAFPQQVLPMQHRQGSAVVLSQLSGPEGVPRLTSRIGNQNLGNRHNPRHQRLWSQGGGRHQVDLGNEVRQEPDVAANDNQQ</sequence>
<feature type="region of interest" description="Disordered" evidence="1">
    <location>
        <begin position="48"/>
        <end position="69"/>
    </location>
</feature>
<protein>
    <submittedName>
        <fullName evidence="2">OLC1v1005622C1</fullName>
    </submittedName>
</protein>
<evidence type="ECO:0000313" key="3">
    <source>
        <dbReference type="Proteomes" id="UP001161247"/>
    </source>
</evidence>
<gene>
    <name evidence="2" type="ORF">OLC1_LOCUS14954</name>
</gene>
<proteinExistence type="predicted"/>
<evidence type="ECO:0000313" key="2">
    <source>
        <dbReference type="EMBL" id="CAI9106461.1"/>
    </source>
</evidence>
<dbReference type="Proteomes" id="UP001161247">
    <property type="component" value="Chromosome 5"/>
</dbReference>
<dbReference type="AlphaFoldDB" id="A0AAV1DH20"/>
<reference evidence="2" key="1">
    <citation type="submission" date="2023-03" db="EMBL/GenBank/DDBJ databases">
        <authorList>
            <person name="Julca I."/>
        </authorList>
    </citation>
    <scope>NUCLEOTIDE SEQUENCE</scope>
</reference>
<feature type="compositionally biased region" description="Basic and acidic residues" evidence="1">
    <location>
        <begin position="191"/>
        <end position="203"/>
    </location>
</feature>
<name>A0AAV1DH20_OLDCO</name>
<organism evidence="2 3">
    <name type="scientific">Oldenlandia corymbosa var. corymbosa</name>
    <dbReference type="NCBI Taxonomy" id="529605"/>
    <lineage>
        <taxon>Eukaryota</taxon>
        <taxon>Viridiplantae</taxon>
        <taxon>Streptophyta</taxon>
        <taxon>Embryophyta</taxon>
        <taxon>Tracheophyta</taxon>
        <taxon>Spermatophyta</taxon>
        <taxon>Magnoliopsida</taxon>
        <taxon>eudicotyledons</taxon>
        <taxon>Gunneridae</taxon>
        <taxon>Pentapetalae</taxon>
        <taxon>asterids</taxon>
        <taxon>lamiids</taxon>
        <taxon>Gentianales</taxon>
        <taxon>Rubiaceae</taxon>
        <taxon>Rubioideae</taxon>
        <taxon>Spermacoceae</taxon>
        <taxon>Hedyotis-Oldenlandia complex</taxon>
        <taxon>Oldenlandia</taxon>
    </lineage>
</organism>
<feature type="region of interest" description="Disordered" evidence="1">
    <location>
        <begin position="158"/>
        <end position="212"/>
    </location>
</feature>
<accession>A0AAV1DH20</accession>
<evidence type="ECO:0000256" key="1">
    <source>
        <dbReference type="SAM" id="MobiDB-lite"/>
    </source>
</evidence>